<dbReference type="InterPro" id="IPR036338">
    <property type="entry name" value="Aha1"/>
</dbReference>
<feature type="domain" description="Activator of Hsp90 ATPase AHSA1-like N-terminal" evidence="2">
    <location>
        <begin position="29"/>
        <end position="166"/>
    </location>
</feature>
<dbReference type="AlphaFoldDB" id="A0A7S2NE20"/>
<dbReference type="SUPFAM" id="SSF55961">
    <property type="entry name" value="Bet v1-like"/>
    <property type="match status" value="1"/>
</dbReference>
<comment type="similarity">
    <text evidence="1">Belongs to the AHA1 family.</text>
</comment>
<dbReference type="SMART" id="SM01000">
    <property type="entry name" value="Aha1_N"/>
    <property type="match status" value="1"/>
</dbReference>
<dbReference type="GO" id="GO:0005829">
    <property type="term" value="C:cytosol"/>
    <property type="evidence" value="ECO:0007669"/>
    <property type="project" value="TreeGrafter"/>
</dbReference>
<dbReference type="InterPro" id="IPR023393">
    <property type="entry name" value="START-like_dom_sf"/>
</dbReference>
<proteinExistence type="inferred from homology"/>
<name>A0A7S2NE20_9EUKA</name>
<dbReference type="Gene3D" id="3.15.10.20">
    <property type="entry name" value="Activator of Hsp90 ATPase Aha1, N-terminal domain"/>
    <property type="match status" value="1"/>
</dbReference>
<accession>A0A7S2NE20</accession>
<dbReference type="PANTHER" id="PTHR13009:SF22">
    <property type="entry name" value="LD43819P"/>
    <property type="match status" value="1"/>
</dbReference>
<evidence type="ECO:0000256" key="1">
    <source>
        <dbReference type="ARBA" id="ARBA00006817"/>
    </source>
</evidence>
<sequence length="336" mass="37391">MAKVGEGDARWIVKEREDGANCNQWHWSEKNLTPWSKDQLTELLVGIVAMEEGSSKGWCKITSLDKMNGEVTVQSRKQKKFPLYELEIGLKWEGQLWDDAGKVVAEAKGKIKIPDLSEETFDDLEMTVDCEDETKAKMPLKEAMRTVGCKRVREACMSFVKTLRESVNSGADKGLAAKKPATERVNSTYVTAASESTKTKQLKIKYSFAPHPQMLYDTLLDTDRIRGATASDASMSKEVGGKFSMFGGSVEGENVTLTPFNGSEGKAVIVWSWRFNTWQPGKHSKVTIELSEKDGGTELELIQTGVPEEELERVEKGWKGMLFDRLKAMLGGTVMG</sequence>
<protein>
    <recommendedName>
        <fullName evidence="2">Activator of Hsp90 ATPase AHSA1-like N-terminal domain-containing protein</fullName>
    </recommendedName>
</protein>
<reference evidence="3" key="1">
    <citation type="submission" date="2021-01" db="EMBL/GenBank/DDBJ databases">
        <authorList>
            <person name="Corre E."/>
            <person name="Pelletier E."/>
            <person name="Niang G."/>
            <person name="Scheremetjew M."/>
            <person name="Finn R."/>
            <person name="Kale V."/>
            <person name="Holt S."/>
            <person name="Cochrane G."/>
            <person name="Meng A."/>
            <person name="Brown T."/>
            <person name="Cohen L."/>
        </authorList>
    </citation>
    <scope>NUCLEOTIDE SEQUENCE</scope>
    <source>
        <strain evidence="3">UTEX LB 985</strain>
    </source>
</reference>
<evidence type="ECO:0000259" key="2">
    <source>
        <dbReference type="SMART" id="SM01000"/>
    </source>
</evidence>
<dbReference type="Pfam" id="PF08327">
    <property type="entry name" value="AHSA1"/>
    <property type="match status" value="1"/>
</dbReference>
<dbReference type="GO" id="GO:0006457">
    <property type="term" value="P:protein folding"/>
    <property type="evidence" value="ECO:0007669"/>
    <property type="project" value="TreeGrafter"/>
</dbReference>
<dbReference type="SUPFAM" id="SSF103111">
    <property type="entry name" value="Activator of Hsp90 ATPase, Aha1"/>
    <property type="match status" value="1"/>
</dbReference>
<dbReference type="Pfam" id="PF09229">
    <property type="entry name" value="Aha1_N"/>
    <property type="match status" value="1"/>
</dbReference>
<dbReference type="Gene3D" id="3.30.530.20">
    <property type="match status" value="1"/>
</dbReference>
<dbReference type="EMBL" id="HBGU01071922">
    <property type="protein sequence ID" value="CAD9534551.1"/>
    <property type="molecule type" value="Transcribed_RNA"/>
</dbReference>
<gene>
    <name evidence="3" type="ORF">CBRE1094_LOCUS39252</name>
</gene>
<dbReference type="InterPro" id="IPR015310">
    <property type="entry name" value="AHSA1-like_N"/>
</dbReference>
<dbReference type="CDD" id="cd08892">
    <property type="entry name" value="SRPBCC_Aha1"/>
    <property type="match status" value="1"/>
</dbReference>
<dbReference type="GO" id="GO:0001671">
    <property type="term" value="F:ATPase activator activity"/>
    <property type="evidence" value="ECO:0007669"/>
    <property type="project" value="InterPro"/>
</dbReference>
<evidence type="ECO:0000313" key="3">
    <source>
        <dbReference type="EMBL" id="CAD9534551.1"/>
    </source>
</evidence>
<dbReference type="PANTHER" id="PTHR13009">
    <property type="entry name" value="HEAT SHOCK PROTEIN 90 HSP90 CO-CHAPERONE AHA-1"/>
    <property type="match status" value="1"/>
</dbReference>
<dbReference type="GO" id="GO:0051087">
    <property type="term" value="F:protein-folding chaperone binding"/>
    <property type="evidence" value="ECO:0007669"/>
    <property type="project" value="InterPro"/>
</dbReference>
<dbReference type="InterPro" id="IPR013538">
    <property type="entry name" value="ASHA1/2-like_C"/>
</dbReference>
<organism evidence="3">
    <name type="scientific">Haptolina brevifila</name>
    <dbReference type="NCBI Taxonomy" id="156173"/>
    <lineage>
        <taxon>Eukaryota</taxon>
        <taxon>Haptista</taxon>
        <taxon>Haptophyta</taxon>
        <taxon>Prymnesiophyceae</taxon>
        <taxon>Prymnesiales</taxon>
        <taxon>Prymnesiaceae</taxon>
        <taxon>Haptolina</taxon>
    </lineage>
</organism>